<evidence type="ECO:0000313" key="3">
    <source>
        <dbReference type="Proteomes" id="UP000001880"/>
    </source>
</evidence>
<accession>D0LQ77</accession>
<reference evidence="2 3" key="1">
    <citation type="journal article" date="2010" name="Stand. Genomic Sci.">
        <title>Complete genome sequence of Haliangium ochraceum type strain (SMP-2).</title>
        <authorList>
            <consortium name="US DOE Joint Genome Institute (JGI-PGF)"/>
            <person name="Ivanova N."/>
            <person name="Daum C."/>
            <person name="Lang E."/>
            <person name="Abt B."/>
            <person name="Kopitz M."/>
            <person name="Saunders E."/>
            <person name="Lapidus A."/>
            <person name="Lucas S."/>
            <person name="Glavina Del Rio T."/>
            <person name="Nolan M."/>
            <person name="Tice H."/>
            <person name="Copeland A."/>
            <person name="Cheng J.F."/>
            <person name="Chen F."/>
            <person name="Bruce D."/>
            <person name="Goodwin L."/>
            <person name="Pitluck S."/>
            <person name="Mavromatis K."/>
            <person name="Pati A."/>
            <person name="Mikhailova N."/>
            <person name="Chen A."/>
            <person name="Palaniappan K."/>
            <person name="Land M."/>
            <person name="Hauser L."/>
            <person name="Chang Y.J."/>
            <person name="Jeffries C.D."/>
            <person name="Detter J.C."/>
            <person name="Brettin T."/>
            <person name="Rohde M."/>
            <person name="Goker M."/>
            <person name="Bristow J."/>
            <person name="Markowitz V."/>
            <person name="Eisen J.A."/>
            <person name="Hugenholtz P."/>
            <person name="Kyrpides N.C."/>
            <person name="Klenk H.P."/>
        </authorList>
    </citation>
    <scope>NUCLEOTIDE SEQUENCE [LARGE SCALE GENOMIC DNA]</scope>
    <source>
        <strain evidence="3">DSM 14365 / CIP 107738 / JCM 11303 / AJ 13395 / SMP-2</strain>
    </source>
</reference>
<proteinExistence type="predicted"/>
<dbReference type="Proteomes" id="UP000001880">
    <property type="component" value="Chromosome"/>
</dbReference>
<feature type="transmembrane region" description="Helical" evidence="1">
    <location>
        <begin position="20"/>
        <end position="40"/>
    </location>
</feature>
<sequence length="146" mass="16131">MATPPTSYPFHHGAKTSLRLASGLLLLTVVLLPLAAYVLHRSFVGRFDIRQGWFIARSLLPARLNAEDVEAFGVWSGPVSGRGLGVRLSRRLHGGKQFSYLVAKLSSGQRSILPISYFEHPEEIVRHLEIATGKQARRLNAISEMA</sequence>
<organism evidence="2 3">
    <name type="scientific">Haliangium ochraceum (strain DSM 14365 / JCM 11303 / SMP-2)</name>
    <dbReference type="NCBI Taxonomy" id="502025"/>
    <lineage>
        <taxon>Bacteria</taxon>
        <taxon>Pseudomonadati</taxon>
        <taxon>Myxococcota</taxon>
        <taxon>Polyangia</taxon>
        <taxon>Haliangiales</taxon>
        <taxon>Kofleriaceae</taxon>
        <taxon>Haliangium</taxon>
    </lineage>
</organism>
<evidence type="ECO:0008006" key="4">
    <source>
        <dbReference type="Google" id="ProtNLM"/>
    </source>
</evidence>
<dbReference type="AlphaFoldDB" id="D0LQ77"/>
<evidence type="ECO:0000313" key="2">
    <source>
        <dbReference type="EMBL" id="ACY18886.1"/>
    </source>
</evidence>
<dbReference type="KEGG" id="hoh:Hoch_6417"/>
<protein>
    <recommendedName>
        <fullName evidence="4">Bacterial Pleckstrin homology domain-containing protein</fullName>
    </recommendedName>
</protein>
<name>D0LQ77_HALO1</name>
<dbReference type="HOGENOM" id="CLU_1774838_0_0_7"/>
<keyword evidence="3" id="KW-1185">Reference proteome</keyword>
<dbReference type="EMBL" id="CP001804">
    <property type="protein sequence ID" value="ACY18886.1"/>
    <property type="molecule type" value="Genomic_DNA"/>
</dbReference>
<keyword evidence="1" id="KW-1133">Transmembrane helix</keyword>
<evidence type="ECO:0000256" key="1">
    <source>
        <dbReference type="SAM" id="Phobius"/>
    </source>
</evidence>
<dbReference type="RefSeq" id="WP_012831478.1">
    <property type="nucleotide sequence ID" value="NC_013440.1"/>
</dbReference>
<keyword evidence="1" id="KW-0472">Membrane</keyword>
<gene>
    <name evidence="2" type="ordered locus">Hoch_6417</name>
</gene>
<keyword evidence="1" id="KW-0812">Transmembrane</keyword>